<dbReference type="InterPro" id="IPR036526">
    <property type="entry name" value="C-N_Hydrolase_sf"/>
</dbReference>
<dbReference type="EMBL" id="CALTRL010006402">
    <property type="protein sequence ID" value="CAH7690801.1"/>
    <property type="molecule type" value="Genomic_DNA"/>
</dbReference>
<dbReference type="PANTHER" id="PTHR23088">
    <property type="entry name" value="NITRILASE-RELATED"/>
    <property type="match status" value="1"/>
</dbReference>
<name>A0AAV0BTV8_PHAPC</name>
<dbReference type="AlphaFoldDB" id="A0AAV0BTV8"/>
<dbReference type="SUPFAM" id="SSF56317">
    <property type="entry name" value="Carbon-nitrogen hydrolase"/>
    <property type="match status" value="1"/>
</dbReference>
<dbReference type="GO" id="GO:0050152">
    <property type="term" value="F:omega-amidase activity"/>
    <property type="evidence" value="ECO:0007669"/>
    <property type="project" value="TreeGrafter"/>
</dbReference>
<dbReference type="InterPro" id="IPR045254">
    <property type="entry name" value="Nit1/2_C-N_Hydrolase"/>
</dbReference>
<proteinExistence type="predicted"/>
<comment type="caution">
    <text evidence="3">The sequence shown here is derived from an EMBL/GenBank/DDBJ whole genome shotgun (WGS) entry which is preliminary data.</text>
</comment>
<evidence type="ECO:0000313" key="4">
    <source>
        <dbReference type="Proteomes" id="UP001153365"/>
    </source>
</evidence>
<keyword evidence="4" id="KW-1185">Reference proteome</keyword>
<dbReference type="GO" id="GO:0006528">
    <property type="term" value="P:asparagine metabolic process"/>
    <property type="evidence" value="ECO:0007669"/>
    <property type="project" value="TreeGrafter"/>
</dbReference>
<feature type="domain" description="CN hydrolase" evidence="2">
    <location>
        <begin position="53"/>
        <end position="328"/>
    </location>
</feature>
<dbReference type="InterPro" id="IPR003010">
    <property type="entry name" value="C-N_Hydrolase"/>
</dbReference>
<evidence type="ECO:0000256" key="1">
    <source>
        <dbReference type="ARBA" id="ARBA00022801"/>
    </source>
</evidence>
<keyword evidence="1" id="KW-0378">Hydrolase</keyword>
<dbReference type="GO" id="GO:0006107">
    <property type="term" value="P:oxaloacetate metabolic process"/>
    <property type="evidence" value="ECO:0007669"/>
    <property type="project" value="TreeGrafter"/>
</dbReference>
<dbReference type="PANTHER" id="PTHR23088:SF30">
    <property type="entry name" value="OMEGA-AMIDASE NIT2"/>
    <property type="match status" value="1"/>
</dbReference>
<sequence length="358" mass="39994">MFPISKQAASRSSLHRIRIVNSLSKTNNFFSGTRPNHYLIRQMHSLPPIGKTFSVALVQLGYIGENKAKNLKHARLKISEAVRPSVNPGCNNNSSKPDIVVLPEVFNSPYSSKHFDKYAEVVGWHESKRDLWNLKRCPSESIKMLSSAAKEENVWIFGGSIPERSPENPRIIYNSSPVFSPDGKLVALHRKLHLFDIDIPGGITFKESETLSPGQSPVTVVETPFGKIGLGICYDIRFPEMGIIATRKGCIAMIYPGAFNLTTGPLHWELLQRARAVDNQIYVITCSPARDPQSDYQAWGHSSIIDPMARVVSTTDETESIVYGIVDFDEIVKARTNIPILNQKRYDVYPDIGSLVEL</sequence>
<dbReference type="Proteomes" id="UP001153365">
    <property type="component" value="Unassembled WGS sequence"/>
</dbReference>
<dbReference type="InterPro" id="IPR001110">
    <property type="entry name" value="UPF0012_CS"/>
</dbReference>
<accession>A0AAV0BTV8</accession>
<organism evidence="3 4">
    <name type="scientific">Phakopsora pachyrhizi</name>
    <name type="common">Asian soybean rust disease fungus</name>
    <dbReference type="NCBI Taxonomy" id="170000"/>
    <lineage>
        <taxon>Eukaryota</taxon>
        <taxon>Fungi</taxon>
        <taxon>Dikarya</taxon>
        <taxon>Basidiomycota</taxon>
        <taxon>Pucciniomycotina</taxon>
        <taxon>Pucciniomycetes</taxon>
        <taxon>Pucciniales</taxon>
        <taxon>Phakopsoraceae</taxon>
        <taxon>Phakopsora</taxon>
    </lineage>
</organism>
<gene>
    <name evidence="3" type="ORF">PPACK8108_LOCUS26254</name>
</gene>
<reference evidence="3" key="1">
    <citation type="submission" date="2022-06" db="EMBL/GenBank/DDBJ databases">
        <authorList>
            <consortium name="SYNGENTA / RWTH Aachen University"/>
        </authorList>
    </citation>
    <scope>NUCLEOTIDE SEQUENCE</scope>
</reference>
<dbReference type="PROSITE" id="PS50263">
    <property type="entry name" value="CN_HYDROLASE"/>
    <property type="match status" value="1"/>
</dbReference>
<evidence type="ECO:0000259" key="2">
    <source>
        <dbReference type="PROSITE" id="PS50263"/>
    </source>
</evidence>
<dbReference type="Gene3D" id="3.60.110.10">
    <property type="entry name" value="Carbon-nitrogen hydrolase"/>
    <property type="match status" value="1"/>
</dbReference>
<dbReference type="CDD" id="cd07572">
    <property type="entry name" value="nit"/>
    <property type="match status" value="1"/>
</dbReference>
<dbReference type="Pfam" id="PF00795">
    <property type="entry name" value="CN_hydrolase"/>
    <property type="match status" value="1"/>
</dbReference>
<dbReference type="GO" id="GO:0005739">
    <property type="term" value="C:mitochondrion"/>
    <property type="evidence" value="ECO:0007669"/>
    <property type="project" value="TreeGrafter"/>
</dbReference>
<evidence type="ECO:0000313" key="3">
    <source>
        <dbReference type="EMBL" id="CAH7690801.1"/>
    </source>
</evidence>
<dbReference type="GO" id="GO:0006541">
    <property type="term" value="P:glutamine metabolic process"/>
    <property type="evidence" value="ECO:0007669"/>
    <property type="project" value="TreeGrafter"/>
</dbReference>
<protein>
    <submittedName>
        <fullName evidence="3">Nitrilase</fullName>
    </submittedName>
</protein>
<dbReference type="PROSITE" id="PS01227">
    <property type="entry name" value="UPF0012"/>
    <property type="match status" value="1"/>
</dbReference>